<feature type="domain" description="4Fe-4S Mo/W bis-MGD-type" evidence="8">
    <location>
        <begin position="18"/>
        <end position="74"/>
    </location>
</feature>
<dbReference type="OrthoDB" id="7376058at2"/>
<dbReference type="InterPro" id="IPR037949">
    <property type="entry name" value="MopB_CT_Acetylene-hydratase"/>
</dbReference>
<organism evidence="9 10">
    <name type="scientific">Gordonibacter pamelaeae</name>
    <dbReference type="NCBI Taxonomy" id="471189"/>
    <lineage>
        <taxon>Bacteria</taxon>
        <taxon>Bacillati</taxon>
        <taxon>Actinomycetota</taxon>
        <taxon>Coriobacteriia</taxon>
        <taxon>Eggerthellales</taxon>
        <taxon>Eggerthellaceae</taxon>
        <taxon>Gordonibacter</taxon>
    </lineage>
</organism>
<comment type="cofactor">
    <cofactor evidence="1">
        <name>Mo-bis(molybdopterin guanine dinucleotide)</name>
        <dbReference type="ChEBI" id="CHEBI:60539"/>
    </cofactor>
</comment>
<dbReference type="Gene3D" id="3.40.228.10">
    <property type="entry name" value="Dimethylsulfoxide Reductase, domain 2"/>
    <property type="match status" value="1"/>
</dbReference>
<dbReference type="InterPro" id="IPR006655">
    <property type="entry name" value="Mopterin_OxRdtase_prok_CS"/>
</dbReference>
<keyword evidence="10" id="KW-1185">Reference proteome</keyword>
<dbReference type="Pfam" id="PF04879">
    <property type="entry name" value="Molybdop_Fe4S4"/>
    <property type="match status" value="1"/>
</dbReference>
<dbReference type="Gene3D" id="2.20.25.90">
    <property type="entry name" value="ADC-like domains"/>
    <property type="match status" value="1"/>
</dbReference>
<dbReference type="AlphaFoldDB" id="A0A369M9F9"/>
<reference evidence="9 10" key="1">
    <citation type="journal article" date="2018" name="Elife">
        <title>Discovery and characterization of a prevalent human gut bacterial enzyme sufficient for the inactivation of a family of plant toxins.</title>
        <authorList>
            <person name="Koppel N."/>
            <person name="Bisanz J.E."/>
            <person name="Pandelia M.E."/>
            <person name="Turnbaugh P.J."/>
            <person name="Balskus E.P."/>
        </authorList>
    </citation>
    <scope>NUCLEOTIDE SEQUENCE [LARGE SCALE GENOMIC DNA]</scope>
    <source>
        <strain evidence="9 10">3C</strain>
    </source>
</reference>
<dbReference type="PANTHER" id="PTHR43742:SF6">
    <property type="entry name" value="OXIDOREDUCTASE YYAE-RELATED"/>
    <property type="match status" value="1"/>
</dbReference>
<dbReference type="InterPro" id="IPR006656">
    <property type="entry name" value="Mopterin_OxRdtase"/>
</dbReference>
<dbReference type="InterPro" id="IPR050612">
    <property type="entry name" value="Prok_Mopterin_Oxidored"/>
</dbReference>
<dbReference type="Gene3D" id="2.40.40.20">
    <property type="match status" value="1"/>
</dbReference>
<keyword evidence="3" id="KW-0500">Molybdenum</keyword>
<evidence type="ECO:0000256" key="6">
    <source>
        <dbReference type="ARBA" id="ARBA00023004"/>
    </source>
</evidence>
<dbReference type="Proteomes" id="UP000254000">
    <property type="component" value="Unassembled WGS sequence"/>
</dbReference>
<evidence type="ECO:0000313" key="9">
    <source>
        <dbReference type="EMBL" id="RDB67135.1"/>
    </source>
</evidence>
<evidence type="ECO:0000313" key="10">
    <source>
        <dbReference type="Proteomes" id="UP000254000"/>
    </source>
</evidence>
<dbReference type="SUPFAM" id="SSF50692">
    <property type="entry name" value="ADC-like"/>
    <property type="match status" value="1"/>
</dbReference>
<dbReference type="Pfam" id="PF00384">
    <property type="entry name" value="Molybdopterin"/>
    <property type="match status" value="1"/>
</dbReference>
<evidence type="ECO:0000259" key="8">
    <source>
        <dbReference type="PROSITE" id="PS51669"/>
    </source>
</evidence>
<evidence type="ECO:0000256" key="7">
    <source>
        <dbReference type="ARBA" id="ARBA00023014"/>
    </source>
</evidence>
<name>A0A369M9F9_9ACTN</name>
<dbReference type="InterPro" id="IPR006963">
    <property type="entry name" value="Mopterin_OxRdtase_4Fe-4S_dom"/>
</dbReference>
<dbReference type="GO" id="GO:0016491">
    <property type="term" value="F:oxidoreductase activity"/>
    <property type="evidence" value="ECO:0007669"/>
    <property type="project" value="UniProtKB-KW"/>
</dbReference>
<dbReference type="CDD" id="cd02781">
    <property type="entry name" value="MopB_CT_Acetylene-hydratase"/>
    <property type="match status" value="1"/>
</dbReference>
<keyword evidence="4" id="KW-0479">Metal-binding</keyword>
<evidence type="ECO:0000256" key="3">
    <source>
        <dbReference type="ARBA" id="ARBA00022505"/>
    </source>
</evidence>
<evidence type="ECO:0000256" key="5">
    <source>
        <dbReference type="ARBA" id="ARBA00023002"/>
    </source>
</evidence>
<dbReference type="InterPro" id="IPR009010">
    <property type="entry name" value="Asp_de-COase-like_dom_sf"/>
</dbReference>
<protein>
    <submittedName>
        <fullName evidence="9">Dehydrogenase</fullName>
    </submittedName>
</protein>
<dbReference type="GeneID" id="78358379"/>
<keyword evidence="5" id="KW-0560">Oxidoreductase</keyword>
<dbReference type="PROSITE" id="PS00932">
    <property type="entry name" value="MOLYBDOPTERIN_PROK_3"/>
    <property type="match status" value="1"/>
</dbReference>
<dbReference type="PROSITE" id="PS51669">
    <property type="entry name" value="4FE4S_MOW_BIS_MGD"/>
    <property type="match status" value="1"/>
</dbReference>
<dbReference type="GO" id="GO:0043546">
    <property type="term" value="F:molybdopterin cofactor binding"/>
    <property type="evidence" value="ECO:0007669"/>
    <property type="project" value="InterPro"/>
</dbReference>
<keyword evidence="7" id="KW-0411">Iron-sulfur</keyword>
<dbReference type="SUPFAM" id="SSF53706">
    <property type="entry name" value="Formate dehydrogenase/DMSO reductase, domains 1-3"/>
    <property type="match status" value="1"/>
</dbReference>
<dbReference type="GO" id="GO:0051536">
    <property type="term" value="F:iron-sulfur cluster binding"/>
    <property type="evidence" value="ECO:0007669"/>
    <property type="project" value="UniProtKB-KW"/>
</dbReference>
<dbReference type="RefSeq" id="WP_114568169.1">
    <property type="nucleotide sequence ID" value="NZ_CABMMS010000001.1"/>
</dbReference>
<dbReference type="PANTHER" id="PTHR43742">
    <property type="entry name" value="TRIMETHYLAMINE-N-OXIDE REDUCTASE"/>
    <property type="match status" value="1"/>
</dbReference>
<evidence type="ECO:0000256" key="2">
    <source>
        <dbReference type="ARBA" id="ARBA00010312"/>
    </source>
</evidence>
<evidence type="ECO:0000256" key="1">
    <source>
        <dbReference type="ARBA" id="ARBA00001942"/>
    </source>
</evidence>
<dbReference type="GO" id="GO:0046872">
    <property type="term" value="F:metal ion binding"/>
    <property type="evidence" value="ECO:0007669"/>
    <property type="project" value="UniProtKB-KW"/>
</dbReference>
<accession>A0A369M9F9</accession>
<dbReference type="Gene3D" id="3.40.50.740">
    <property type="match status" value="1"/>
</dbReference>
<evidence type="ECO:0000256" key="4">
    <source>
        <dbReference type="ARBA" id="ARBA00022723"/>
    </source>
</evidence>
<dbReference type="Pfam" id="PF01568">
    <property type="entry name" value="Molydop_binding"/>
    <property type="match status" value="1"/>
</dbReference>
<sequence length="755" mass="84947">MDEKSWITELGDGTHQVRTCVWSPPGDHPVGCGIVVTVKDGKLVKVEGDPNHPITHGRLCPRCIALDEVEYHPDRILHPMKRDRADRGKDKWEVISWDEAYDLIESKVRKYWKEPGPQGILTFTGTGREITMYSAAYCHAIFMSPNYCMTLSGGACYGPRCTIANFQLGAGYPELDYAAYFPDRYEDPRWELPKYVLVWGKDPINSSPDGLFGHALVDLMKLGSKLIVVDPRVTWIAAHAEYHLQLRPGTDTALGLGLAHVIIAENLYNKEFVDKWCYGFDDFAEWVEDWTPERAGEVCWVDPELIRGAARAFAMNSPSSALWGLAIDQMTNGQQAGHIFLAICALCGYLDIPGGLTLARPSSFTGKWRYETVNSVPDEIRAKRMRDPEGKYSCWDAAGPGPLPDVTLNCLEQDNAVDEYKMSYWFGTNPLACMAASPKRWEKALNKLEFNVSQDIFMNPSIMALCDLVLPLTTSIEHEGIVMPHFGRNTHFLGAMNKAVDSGDCKSDVEIMLELGRRLRPELWPWETPAEFFTEQLHTAYDWGFEDLQDMVVFQQPFEYRKYESGKLRADGKPGFDTPTGLVELKSCIYPAFGEQALPYFEEPYYSPYSDKISQGVREAFPLVLTSGGRHIAMFHSEHRQIPSLRSMNPWPLVTIHPDTASKYGISDGDWVEISNPLGTCVQKAKLSTTIDPRVVHAQHAWWFPEQDGEAPNLFGVYKSNINNLVPHECVGITGYGAPYKNVICNIRKVDSLEG</sequence>
<comment type="similarity">
    <text evidence="2">Belongs to the prokaryotic molybdopterin-containing oxidoreductase family.</text>
</comment>
<keyword evidence="6" id="KW-0408">Iron</keyword>
<gene>
    <name evidence="9" type="ORF">C1877_01450</name>
</gene>
<dbReference type="EMBL" id="PPTS01000001">
    <property type="protein sequence ID" value="RDB67135.1"/>
    <property type="molecule type" value="Genomic_DNA"/>
</dbReference>
<dbReference type="InterPro" id="IPR006657">
    <property type="entry name" value="MoPterin_dinucl-bd_dom"/>
</dbReference>
<dbReference type="GO" id="GO:0018818">
    <property type="term" value="F:acetylene hydratase activity"/>
    <property type="evidence" value="ECO:0007669"/>
    <property type="project" value="InterPro"/>
</dbReference>
<comment type="caution">
    <text evidence="9">The sequence shown here is derived from an EMBL/GenBank/DDBJ whole genome shotgun (WGS) entry which is preliminary data.</text>
</comment>
<proteinExistence type="inferred from homology"/>
<dbReference type="SMART" id="SM00926">
    <property type="entry name" value="Molybdop_Fe4S4"/>
    <property type="match status" value="1"/>
</dbReference>